<keyword evidence="3" id="KW-0227">DNA damage</keyword>
<dbReference type="GO" id="GO:0008233">
    <property type="term" value="F:peptidase activity"/>
    <property type="evidence" value="ECO:0007669"/>
    <property type="project" value="UniProtKB-KW"/>
</dbReference>
<name>A0A504UKG0_9HYPH</name>
<evidence type="ECO:0000256" key="5">
    <source>
        <dbReference type="ARBA" id="ARBA00023124"/>
    </source>
</evidence>
<comment type="similarity">
    <text evidence="1 8">Belongs to the SOS response-associated peptidase family.</text>
</comment>
<evidence type="ECO:0000256" key="1">
    <source>
        <dbReference type="ARBA" id="ARBA00008136"/>
    </source>
</evidence>
<evidence type="ECO:0000256" key="6">
    <source>
        <dbReference type="ARBA" id="ARBA00023125"/>
    </source>
</evidence>
<dbReference type="InterPro" id="IPR003738">
    <property type="entry name" value="SRAP"/>
</dbReference>
<evidence type="ECO:0000256" key="7">
    <source>
        <dbReference type="ARBA" id="ARBA00023239"/>
    </source>
</evidence>
<dbReference type="GO" id="GO:0003697">
    <property type="term" value="F:single-stranded DNA binding"/>
    <property type="evidence" value="ECO:0007669"/>
    <property type="project" value="InterPro"/>
</dbReference>
<organism evidence="9 10">
    <name type="scientific">Rhizobium glycinendophyticum</name>
    <dbReference type="NCBI Taxonomy" id="2589807"/>
    <lineage>
        <taxon>Bacteria</taxon>
        <taxon>Pseudomonadati</taxon>
        <taxon>Pseudomonadota</taxon>
        <taxon>Alphaproteobacteria</taxon>
        <taxon>Hyphomicrobiales</taxon>
        <taxon>Rhizobiaceae</taxon>
        <taxon>Rhizobium/Agrobacterium group</taxon>
        <taxon>Rhizobium</taxon>
    </lineage>
</organism>
<keyword evidence="7" id="KW-0456">Lyase</keyword>
<gene>
    <name evidence="9" type="ORF">FJQ55_19220</name>
</gene>
<dbReference type="AlphaFoldDB" id="A0A504UKG0"/>
<accession>A0A504UKG0</accession>
<reference evidence="9 10" key="1">
    <citation type="submission" date="2019-06" db="EMBL/GenBank/DDBJ databases">
        <title>Rhizobium sp. CL12 isolated from roots of soybean.</title>
        <authorList>
            <person name="Wang C."/>
        </authorList>
    </citation>
    <scope>NUCLEOTIDE SEQUENCE [LARGE SCALE GENOMIC DNA]</scope>
    <source>
        <strain evidence="9 10">CL12</strain>
    </source>
</reference>
<comment type="caution">
    <text evidence="9">The sequence shown here is derived from an EMBL/GenBank/DDBJ whole genome shotgun (WGS) entry which is preliminary data.</text>
</comment>
<keyword evidence="2 8" id="KW-0645">Protease</keyword>
<keyword evidence="6" id="KW-0238">DNA-binding</keyword>
<evidence type="ECO:0000256" key="3">
    <source>
        <dbReference type="ARBA" id="ARBA00022763"/>
    </source>
</evidence>
<dbReference type="OrthoDB" id="9782620at2"/>
<evidence type="ECO:0000256" key="4">
    <source>
        <dbReference type="ARBA" id="ARBA00022801"/>
    </source>
</evidence>
<dbReference type="GO" id="GO:0106300">
    <property type="term" value="P:protein-DNA covalent cross-linking repair"/>
    <property type="evidence" value="ECO:0007669"/>
    <property type="project" value="InterPro"/>
</dbReference>
<sequence length="225" mass="24933">MCNLYNVTTTREAVLQFTKAIRDQAGWNEPSFDVYPGYQAPVVRVGADGAREVARATWGMPSPPAYVKNYDPGVTNIRNAGSPHWRRWLGAASRCVVPFTSFAEPDPASKVEGGRVPNAWFAGGDDRPLMFFAGLWTPWTGVRKVRDGAQDYELFGFLTTSPNEIVSPIHEKAMPAILTTAEEVDVWLTAPWDEARHLQRPLPSSMLMIVPPQPKPILGNQDVLL</sequence>
<dbReference type="EC" id="3.4.-.-" evidence="8"/>
<dbReference type="Gene3D" id="3.90.1680.20">
    <property type="match status" value="2"/>
</dbReference>
<dbReference type="InterPro" id="IPR036590">
    <property type="entry name" value="SRAP-like"/>
</dbReference>
<evidence type="ECO:0000313" key="10">
    <source>
        <dbReference type="Proteomes" id="UP000316429"/>
    </source>
</evidence>
<dbReference type="PANTHER" id="PTHR13604:SF0">
    <property type="entry name" value="ABASIC SITE PROCESSING PROTEIN HMCES"/>
    <property type="match status" value="1"/>
</dbReference>
<evidence type="ECO:0000256" key="2">
    <source>
        <dbReference type="ARBA" id="ARBA00022670"/>
    </source>
</evidence>
<keyword evidence="5" id="KW-0190">Covalent protein-DNA linkage</keyword>
<dbReference type="Pfam" id="PF02586">
    <property type="entry name" value="SRAP"/>
    <property type="match status" value="1"/>
</dbReference>
<dbReference type="GO" id="GO:0006508">
    <property type="term" value="P:proteolysis"/>
    <property type="evidence" value="ECO:0007669"/>
    <property type="project" value="UniProtKB-KW"/>
</dbReference>
<dbReference type="SUPFAM" id="SSF143081">
    <property type="entry name" value="BB1717-like"/>
    <property type="match status" value="1"/>
</dbReference>
<evidence type="ECO:0000313" key="9">
    <source>
        <dbReference type="EMBL" id="TPP05872.1"/>
    </source>
</evidence>
<dbReference type="EMBL" id="VFYP01000004">
    <property type="protein sequence ID" value="TPP05872.1"/>
    <property type="molecule type" value="Genomic_DNA"/>
</dbReference>
<dbReference type="GO" id="GO:0016829">
    <property type="term" value="F:lyase activity"/>
    <property type="evidence" value="ECO:0007669"/>
    <property type="project" value="UniProtKB-KW"/>
</dbReference>
<protein>
    <recommendedName>
        <fullName evidence="8">Abasic site processing protein</fullName>
        <ecNumber evidence="8">3.4.-.-</ecNumber>
    </recommendedName>
</protein>
<dbReference type="RefSeq" id="WP_140830994.1">
    <property type="nucleotide sequence ID" value="NZ_VFYP01000004.1"/>
</dbReference>
<dbReference type="PANTHER" id="PTHR13604">
    <property type="entry name" value="DC12-RELATED"/>
    <property type="match status" value="1"/>
</dbReference>
<keyword evidence="4 8" id="KW-0378">Hydrolase</keyword>
<dbReference type="Proteomes" id="UP000316429">
    <property type="component" value="Unassembled WGS sequence"/>
</dbReference>
<evidence type="ECO:0000256" key="8">
    <source>
        <dbReference type="RuleBase" id="RU364100"/>
    </source>
</evidence>
<keyword evidence="10" id="KW-1185">Reference proteome</keyword>
<proteinExistence type="inferred from homology"/>